<gene>
    <name evidence="1" type="ORF">METZ01_LOCUS374022</name>
</gene>
<organism evidence="1">
    <name type="scientific">marine metagenome</name>
    <dbReference type="NCBI Taxonomy" id="408172"/>
    <lineage>
        <taxon>unclassified sequences</taxon>
        <taxon>metagenomes</taxon>
        <taxon>ecological metagenomes</taxon>
    </lineage>
</organism>
<reference evidence="1" key="1">
    <citation type="submission" date="2018-05" db="EMBL/GenBank/DDBJ databases">
        <authorList>
            <person name="Lanie J.A."/>
            <person name="Ng W.-L."/>
            <person name="Kazmierczak K.M."/>
            <person name="Andrzejewski T.M."/>
            <person name="Davidsen T.M."/>
            <person name="Wayne K.J."/>
            <person name="Tettelin H."/>
            <person name="Glass J.I."/>
            <person name="Rusch D."/>
            <person name="Podicherti R."/>
            <person name="Tsui H.-C.T."/>
            <person name="Winkler M.E."/>
        </authorList>
    </citation>
    <scope>NUCLEOTIDE SEQUENCE</scope>
</reference>
<feature type="non-terminal residue" evidence="1">
    <location>
        <position position="1"/>
    </location>
</feature>
<feature type="non-terminal residue" evidence="1">
    <location>
        <position position="31"/>
    </location>
</feature>
<sequence length="31" mass="3510">VFAEEVVILRASSTFARDKKYKIQIANAKVN</sequence>
<dbReference type="EMBL" id="UINC01136416">
    <property type="protein sequence ID" value="SVD21168.1"/>
    <property type="molecule type" value="Genomic_DNA"/>
</dbReference>
<name>A0A382TID1_9ZZZZ</name>
<dbReference type="AlphaFoldDB" id="A0A382TID1"/>
<protein>
    <submittedName>
        <fullName evidence="1">Uncharacterized protein</fullName>
    </submittedName>
</protein>
<proteinExistence type="predicted"/>
<accession>A0A382TID1</accession>
<evidence type="ECO:0000313" key="1">
    <source>
        <dbReference type="EMBL" id="SVD21168.1"/>
    </source>
</evidence>